<dbReference type="RefSeq" id="WP_164801017.1">
    <property type="nucleotide sequence ID" value="NZ_JAALLZ010000006.1"/>
</dbReference>
<proteinExistence type="predicted"/>
<dbReference type="Proteomes" id="UP000481454">
    <property type="component" value="Unassembled WGS sequence"/>
</dbReference>
<gene>
    <name evidence="1" type="ORF">G6Z34_13420</name>
</gene>
<dbReference type="EMBL" id="JAALLZ010000006">
    <property type="protein sequence ID" value="NGU31085.1"/>
    <property type="molecule type" value="Genomic_DNA"/>
</dbReference>
<reference evidence="1 2" key="1">
    <citation type="submission" date="2020-02" db="EMBL/GenBank/DDBJ databases">
        <title>Genomic Insights into the Phylogeny and Genetic Plasticity of the Human and Animal Enteric Pathogen Clostridium perfringens.</title>
        <authorList>
            <person name="Feng Y."/>
            <person name="Hu Y."/>
        </authorList>
    </citation>
    <scope>NUCLEOTIDE SEQUENCE [LARGE SCALE GENOMIC DNA]</scope>
    <source>
        <strain evidence="1 2">CP-40</strain>
    </source>
</reference>
<name>A0AAP7BWC6_CLOPF</name>
<organism evidence="1 2">
    <name type="scientific">Clostridium perfringens</name>
    <dbReference type="NCBI Taxonomy" id="1502"/>
    <lineage>
        <taxon>Bacteria</taxon>
        <taxon>Bacillati</taxon>
        <taxon>Bacillota</taxon>
        <taxon>Clostridia</taxon>
        <taxon>Eubacteriales</taxon>
        <taxon>Clostridiaceae</taxon>
        <taxon>Clostridium</taxon>
    </lineage>
</organism>
<evidence type="ECO:0000313" key="2">
    <source>
        <dbReference type="Proteomes" id="UP000481454"/>
    </source>
</evidence>
<accession>A0AAP7BWC6</accession>
<sequence>MRKNSAMGGGEFEYIPEKLEEKIYRRESFYEEKHSQLEKILNDFAMEYAKQSLGDSENFKRELLRMSVLKLRGDK</sequence>
<dbReference type="AlphaFoldDB" id="A0AAP7BWC6"/>
<protein>
    <submittedName>
        <fullName evidence="1">Uncharacterized protein</fullName>
    </submittedName>
</protein>
<evidence type="ECO:0000313" key="1">
    <source>
        <dbReference type="EMBL" id="NGU31085.1"/>
    </source>
</evidence>
<comment type="caution">
    <text evidence="1">The sequence shown here is derived from an EMBL/GenBank/DDBJ whole genome shotgun (WGS) entry which is preliminary data.</text>
</comment>